<sequence length="60" mass="6682">MIKEGVPLMGKRIRVSMQVDTFTCKTCGNSYNNPFKHTCVLPFGRLASRSIRKGPGKPAR</sequence>
<dbReference type="RefSeq" id="WP_185083945.1">
    <property type="nucleotide sequence ID" value="NZ_JACHJB010000001.1"/>
</dbReference>
<comment type="caution">
    <text evidence="1">The sequence shown here is derived from an EMBL/GenBank/DDBJ whole genome shotgun (WGS) entry which is preliminary data.</text>
</comment>
<gene>
    <name evidence="1" type="ORF">FHU36_002607</name>
</gene>
<keyword evidence="2" id="KW-1185">Reference proteome</keyword>
<evidence type="ECO:0000313" key="2">
    <source>
        <dbReference type="Proteomes" id="UP000583800"/>
    </source>
</evidence>
<dbReference type="AlphaFoldDB" id="A0A7X0EW28"/>
<accession>A0A7X0EW28</accession>
<dbReference type="GO" id="GO:0005840">
    <property type="term" value="C:ribosome"/>
    <property type="evidence" value="ECO:0007669"/>
    <property type="project" value="UniProtKB-KW"/>
</dbReference>
<reference evidence="1 2" key="1">
    <citation type="submission" date="2020-08" db="EMBL/GenBank/DDBJ databases">
        <title>Sequencing the genomes of 1000 actinobacteria strains.</title>
        <authorList>
            <person name="Klenk H.-P."/>
        </authorList>
    </citation>
    <scope>NUCLEOTIDE SEQUENCE [LARGE SCALE GENOMIC DNA]</scope>
    <source>
        <strain evidence="1 2">DSM 45913</strain>
    </source>
</reference>
<keyword evidence="1" id="KW-0689">Ribosomal protein</keyword>
<evidence type="ECO:0000313" key="1">
    <source>
        <dbReference type="EMBL" id="MBB6346098.1"/>
    </source>
</evidence>
<proteinExistence type="predicted"/>
<dbReference type="Proteomes" id="UP000583800">
    <property type="component" value="Unassembled WGS sequence"/>
</dbReference>
<dbReference type="EMBL" id="JACHJB010000001">
    <property type="protein sequence ID" value="MBB6346098.1"/>
    <property type="molecule type" value="Genomic_DNA"/>
</dbReference>
<name>A0A7X0EW28_9ACTN</name>
<keyword evidence="1" id="KW-0687">Ribonucleoprotein</keyword>
<organism evidence="1 2">
    <name type="scientific">Nonomuraea muscovyensis</name>
    <dbReference type="NCBI Taxonomy" id="1124761"/>
    <lineage>
        <taxon>Bacteria</taxon>
        <taxon>Bacillati</taxon>
        <taxon>Actinomycetota</taxon>
        <taxon>Actinomycetes</taxon>
        <taxon>Streptosporangiales</taxon>
        <taxon>Streptosporangiaceae</taxon>
        <taxon>Nonomuraea</taxon>
    </lineage>
</organism>
<protein>
    <submittedName>
        <fullName evidence="1">Ribosomal protein L37E</fullName>
    </submittedName>
</protein>